<accession>A0ABP3QAD9</accession>
<organism evidence="1 2">
    <name type="scientific">Rhizomicrobium electricum</name>
    <dbReference type="NCBI Taxonomy" id="480070"/>
    <lineage>
        <taxon>Bacteria</taxon>
        <taxon>Pseudomonadati</taxon>
        <taxon>Pseudomonadota</taxon>
        <taxon>Alphaproteobacteria</taxon>
        <taxon>Micropepsales</taxon>
        <taxon>Micropepsaceae</taxon>
        <taxon>Rhizomicrobium</taxon>
    </lineage>
</organism>
<dbReference type="InterPro" id="IPR019285">
    <property type="entry name" value="DUF2336"/>
</dbReference>
<dbReference type="RefSeq" id="WP_166937223.1">
    <property type="nucleotide sequence ID" value="NZ_BAAADD010000012.1"/>
</dbReference>
<dbReference type="InterPro" id="IPR016024">
    <property type="entry name" value="ARM-type_fold"/>
</dbReference>
<dbReference type="Proteomes" id="UP001499951">
    <property type="component" value="Unassembled WGS sequence"/>
</dbReference>
<comment type="caution">
    <text evidence="1">The sequence shown here is derived from an EMBL/GenBank/DDBJ whole genome shotgun (WGS) entry which is preliminary data.</text>
</comment>
<dbReference type="Pfam" id="PF10098">
    <property type="entry name" value="DUF2336"/>
    <property type="match status" value="1"/>
</dbReference>
<name>A0ABP3QAD9_9PROT</name>
<keyword evidence="2" id="KW-1185">Reference proteome</keyword>
<proteinExistence type="predicted"/>
<protein>
    <recommendedName>
        <fullName evidence="3">DUF2336 domain-containing protein</fullName>
    </recommendedName>
</protein>
<dbReference type="SUPFAM" id="SSF48371">
    <property type="entry name" value="ARM repeat"/>
    <property type="match status" value="1"/>
</dbReference>
<gene>
    <name evidence="1" type="ORF">GCM10008942_39670</name>
</gene>
<sequence length="407" mass="43922">MSPSRPKSAQPLSAAEALQLLEQHARQSQDVLASRTDAGPEVLNYLAENGAAATRRAVAANPATPAETNWQLADDIDKNVRKALAGKIGRLFPGLLAEEEKQLRDLTFATLEKLARDEVSEVRAILADEIKAYDCVPKTVVEALANDADPKVALPVIEFSPLLDDRDLIELVAATRASAILSAVARRKHLSGDVSDAVATTLDIDAVAALLANTDAAIRTKTLDRIISQAAEVAEWHSPLVVRADLSKSAIRRLATFVGTALIDTLAARSGLDEATRTHLKSKLEERRSTEAAAEAAVIEAARKAGTLNEAFVAEAVEECRKETVVKALSVLAKTDELTVRRVLDSRSAKGAIALVWHAGLSMRVAFKLQTQVMRLSGKDLVPARHGIDFPLDEDEMRWHLGYFGIS</sequence>
<evidence type="ECO:0000313" key="1">
    <source>
        <dbReference type="EMBL" id="GAA0586717.1"/>
    </source>
</evidence>
<reference evidence="2" key="1">
    <citation type="journal article" date="2019" name="Int. J. Syst. Evol. Microbiol.">
        <title>The Global Catalogue of Microorganisms (GCM) 10K type strain sequencing project: providing services to taxonomists for standard genome sequencing and annotation.</title>
        <authorList>
            <consortium name="The Broad Institute Genomics Platform"/>
            <consortium name="The Broad Institute Genome Sequencing Center for Infectious Disease"/>
            <person name="Wu L."/>
            <person name="Ma J."/>
        </authorList>
    </citation>
    <scope>NUCLEOTIDE SEQUENCE [LARGE SCALE GENOMIC DNA]</scope>
    <source>
        <strain evidence="2">JCM 15089</strain>
    </source>
</reference>
<dbReference type="EMBL" id="BAAADD010000012">
    <property type="protein sequence ID" value="GAA0586717.1"/>
    <property type="molecule type" value="Genomic_DNA"/>
</dbReference>
<evidence type="ECO:0000313" key="2">
    <source>
        <dbReference type="Proteomes" id="UP001499951"/>
    </source>
</evidence>
<evidence type="ECO:0008006" key="3">
    <source>
        <dbReference type="Google" id="ProtNLM"/>
    </source>
</evidence>